<feature type="compositionally biased region" description="Pro residues" evidence="1">
    <location>
        <begin position="34"/>
        <end position="93"/>
    </location>
</feature>
<evidence type="ECO:0000313" key="2">
    <source>
        <dbReference type="EMBL" id="ABK71889.1"/>
    </source>
</evidence>
<sequence>MGGALFAGATGAAALAGAQPAGDSAPMSVLGPVPAFPPPPPPPPPFWGPPPPPPPPPPFWRPPPPPPIWLPPPPPPPPFWGPPPPPRPPGHWR</sequence>
<dbReference type="EMBL" id="CP000480">
    <property type="protein sequence ID" value="ABK71889.1"/>
    <property type="molecule type" value="Genomic_DNA"/>
</dbReference>
<accession>A0R4Q4</accession>
<dbReference type="PaxDb" id="246196-MSMEI_5756"/>
<dbReference type="KEGG" id="msb:LJ00_29255"/>
<protein>
    <submittedName>
        <fullName evidence="2">Uncharacterized protein</fullName>
    </submittedName>
</protein>
<feature type="compositionally biased region" description="Low complexity" evidence="1">
    <location>
        <begin position="1"/>
        <end position="25"/>
    </location>
</feature>
<evidence type="ECO:0000313" key="3">
    <source>
        <dbReference type="Proteomes" id="UP000000757"/>
    </source>
</evidence>
<reference evidence="2 3" key="1">
    <citation type="submission" date="2006-10" db="EMBL/GenBank/DDBJ databases">
        <authorList>
            <person name="Fleischmann R.D."/>
            <person name="Dodson R.J."/>
            <person name="Haft D.H."/>
            <person name="Merkel J.S."/>
            <person name="Nelson W.C."/>
            <person name="Fraser C.M."/>
        </authorList>
    </citation>
    <scope>NUCLEOTIDE SEQUENCE [LARGE SCALE GENOMIC DNA]</scope>
    <source>
        <strain evidence="3">ATCC 700084 / mc(2)155</strain>
    </source>
</reference>
<keyword evidence="3" id="KW-1185">Reference proteome</keyword>
<name>A0R4Q4_MYCS2</name>
<dbReference type="PATRIC" id="fig|246196.19.peg.5756"/>
<dbReference type="PRINTS" id="PR01217">
    <property type="entry name" value="PRICHEXTENSN"/>
</dbReference>
<feature type="region of interest" description="Disordered" evidence="1">
    <location>
        <begin position="1"/>
        <end position="93"/>
    </location>
</feature>
<dbReference type="AlphaFoldDB" id="A0R4Q4"/>
<dbReference type="KEGG" id="msm:MSMEG_5916"/>
<organism evidence="2 3">
    <name type="scientific">Mycolicibacterium smegmatis (strain ATCC 700084 / mc(2)155)</name>
    <name type="common">Mycobacterium smegmatis</name>
    <dbReference type="NCBI Taxonomy" id="246196"/>
    <lineage>
        <taxon>Bacteria</taxon>
        <taxon>Bacillati</taxon>
        <taxon>Actinomycetota</taxon>
        <taxon>Actinomycetes</taxon>
        <taxon>Mycobacteriales</taxon>
        <taxon>Mycobacteriaceae</taxon>
        <taxon>Mycolicibacterium</taxon>
    </lineage>
</organism>
<proteinExistence type="predicted"/>
<dbReference type="Proteomes" id="UP000000757">
    <property type="component" value="Chromosome"/>
</dbReference>
<evidence type="ECO:0000256" key="1">
    <source>
        <dbReference type="SAM" id="MobiDB-lite"/>
    </source>
</evidence>
<gene>
    <name evidence="2" type="ordered locus">MSMEG_5916</name>
</gene>